<dbReference type="STRING" id="639282.DEFDS_2105"/>
<sequence>MNMSLNVLNTKSLREQVYDYLKEEINAGRLKKGDFIDINKLSAQLGVSKTPLRDALLQLEIDGFVKILPRRGIVVNELTLDDIKNLYEMIGGLESSALMSVASKLRDDDIAEMKELNLEMRKALDNDNFDLYYENNVKFHNVYLRLSNNSQLLRTLDVCKQRLYDFPREKGYVPDWEYNSLLEHDRLIELLEKREYLLAADYIRDVHWSFEVQKNYIIQYYFKGKV</sequence>
<evidence type="ECO:0000256" key="2">
    <source>
        <dbReference type="ARBA" id="ARBA00023125"/>
    </source>
</evidence>
<dbReference type="InterPro" id="IPR036390">
    <property type="entry name" value="WH_DNA-bd_sf"/>
</dbReference>
<dbReference type="KEGG" id="ddf:DEFDS_2105"/>
<dbReference type="Proteomes" id="UP000001520">
    <property type="component" value="Chromosome"/>
</dbReference>
<proteinExistence type="predicted"/>
<accession>D3PA13</accession>
<dbReference type="PROSITE" id="PS50949">
    <property type="entry name" value="HTH_GNTR"/>
    <property type="match status" value="1"/>
</dbReference>
<dbReference type="Gene3D" id="1.20.120.530">
    <property type="entry name" value="GntR ligand-binding domain-like"/>
    <property type="match status" value="1"/>
</dbReference>
<reference evidence="5 6" key="1">
    <citation type="journal article" date="2010" name="DNA Res.">
        <title>Bacterial lifestyle in a deep-sea hydrothermal vent chimney revealed by the genome sequence of the thermophilic bacterium Deferribacter desulfuricans SSM1.</title>
        <authorList>
            <person name="Takaki Y."/>
            <person name="Shimamura S."/>
            <person name="Nakagawa S."/>
            <person name="Fukuhara Y."/>
            <person name="Horikawa H."/>
            <person name="Ankai A."/>
            <person name="Harada T."/>
            <person name="Hosoyama A."/>
            <person name="Oguchi A."/>
            <person name="Fukui S."/>
            <person name="Fujita N."/>
            <person name="Takami H."/>
            <person name="Takai K."/>
        </authorList>
    </citation>
    <scope>NUCLEOTIDE SEQUENCE [LARGE SCALE GENOMIC DNA]</scope>
    <source>
        <strain evidence="6">DSM 14783 / JCM 11476 / NBRC 101012 / SSM1</strain>
    </source>
</reference>
<evidence type="ECO:0000256" key="3">
    <source>
        <dbReference type="ARBA" id="ARBA00023163"/>
    </source>
</evidence>
<feature type="domain" description="HTH gntR-type" evidence="4">
    <location>
        <begin position="11"/>
        <end position="78"/>
    </location>
</feature>
<dbReference type="SMART" id="SM00345">
    <property type="entry name" value="HTH_GNTR"/>
    <property type="match status" value="1"/>
</dbReference>
<dbReference type="Pfam" id="PF07729">
    <property type="entry name" value="FCD"/>
    <property type="match status" value="1"/>
</dbReference>
<organism evidence="5 6">
    <name type="scientific">Deferribacter desulfuricans (strain DSM 14783 / JCM 11476 / NBRC 101012 / SSM1)</name>
    <dbReference type="NCBI Taxonomy" id="639282"/>
    <lineage>
        <taxon>Bacteria</taxon>
        <taxon>Pseudomonadati</taxon>
        <taxon>Deferribacterota</taxon>
        <taxon>Deferribacteres</taxon>
        <taxon>Deferribacterales</taxon>
        <taxon>Deferribacteraceae</taxon>
        <taxon>Deferribacter</taxon>
    </lineage>
</organism>
<gene>
    <name evidence="5" type="ordered locus">DEFDS_2105</name>
</gene>
<protein>
    <submittedName>
        <fullName evidence="5">Transcriptional regulator, GntR family</fullName>
    </submittedName>
</protein>
<dbReference type="Gene3D" id="1.10.10.10">
    <property type="entry name" value="Winged helix-like DNA-binding domain superfamily/Winged helix DNA-binding domain"/>
    <property type="match status" value="1"/>
</dbReference>
<name>D3PA13_DEFDS</name>
<keyword evidence="3" id="KW-0804">Transcription</keyword>
<evidence type="ECO:0000256" key="1">
    <source>
        <dbReference type="ARBA" id="ARBA00023015"/>
    </source>
</evidence>
<dbReference type="GO" id="GO:0003677">
    <property type="term" value="F:DNA binding"/>
    <property type="evidence" value="ECO:0007669"/>
    <property type="project" value="UniProtKB-KW"/>
</dbReference>
<dbReference type="InterPro" id="IPR011711">
    <property type="entry name" value="GntR_C"/>
</dbReference>
<dbReference type="Pfam" id="PF00392">
    <property type="entry name" value="GntR"/>
    <property type="match status" value="1"/>
</dbReference>
<keyword evidence="2" id="KW-0238">DNA-binding</keyword>
<dbReference type="GO" id="GO:0003700">
    <property type="term" value="F:DNA-binding transcription factor activity"/>
    <property type="evidence" value="ECO:0007669"/>
    <property type="project" value="InterPro"/>
</dbReference>
<dbReference type="eggNOG" id="COG1802">
    <property type="taxonomic scope" value="Bacteria"/>
</dbReference>
<dbReference type="HOGENOM" id="CLU_017584_5_2_0"/>
<dbReference type="CDD" id="cd07377">
    <property type="entry name" value="WHTH_GntR"/>
    <property type="match status" value="1"/>
</dbReference>
<keyword evidence="1" id="KW-0805">Transcription regulation</keyword>
<dbReference type="PANTHER" id="PTHR43537">
    <property type="entry name" value="TRANSCRIPTIONAL REGULATOR, GNTR FAMILY"/>
    <property type="match status" value="1"/>
</dbReference>
<evidence type="ECO:0000259" key="4">
    <source>
        <dbReference type="PROSITE" id="PS50949"/>
    </source>
</evidence>
<dbReference type="InterPro" id="IPR008920">
    <property type="entry name" value="TF_FadR/GntR_C"/>
</dbReference>
<dbReference type="PANTHER" id="PTHR43537:SF24">
    <property type="entry name" value="GLUCONATE OPERON TRANSCRIPTIONAL REPRESSOR"/>
    <property type="match status" value="1"/>
</dbReference>
<dbReference type="SUPFAM" id="SSF46785">
    <property type="entry name" value="Winged helix' DNA-binding domain"/>
    <property type="match status" value="1"/>
</dbReference>
<dbReference type="AlphaFoldDB" id="D3PA13"/>
<dbReference type="InterPro" id="IPR036388">
    <property type="entry name" value="WH-like_DNA-bd_sf"/>
</dbReference>
<dbReference type="EMBL" id="AP011529">
    <property type="protein sequence ID" value="BAI81553.1"/>
    <property type="molecule type" value="Genomic_DNA"/>
</dbReference>
<dbReference type="SUPFAM" id="SSF48008">
    <property type="entry name" value="GntR ligand-binding domain-like"/>
    <property type="match status" value="1"/>
</dbReference>
<evidence type="ECO:0000313" key="5">
    <source>
        <dbReference type="EMBL" id="BAI81553.1"/>
    </source>
</evidence>
<dbReference type="SMART" id="SM00895">
    <property type="entry name" value="FCD"/>
    <property type="match status" value="1"/>
</dbReference>
<dbReference type="InterPro" id="IPR000524">
    <property type="entry name" value="Tscrpt_reg_HTH_GntR"/>
</dbReference>
<keyword evidence="6" id="KW-1185">Reference proteome</keyword>
<evidence type="ECO:0000313" key="6">
    <source>
        <dbReference type="Proteomes" id="UP000001520"/>
    </source>
</evidence>